<sequence>MMLYTQQRKAFSMLTAVVVIVTMAVIAAFVTNLSGKTVKITTDQYRKEQAILYARSYTEYAIMAVSARDRTMECIDDINANIQGGIGTATNQNTGYRIRLRLSYIGNATITNCADTRELSITVSNPRTPLNIIVDAYVDYRDINNMNRVLTYHRRSLQKI</sequence>
<dbReference type="EMBL" id="CACVAS010000107">
    <property type="protein sequence ID" value="CAA6820229.1"/>
    <property type="molecule type" value="Genomic_DNA"/>
</dbReference>
<dbReference type="AlphaFoldDB" id="A0A6S6U0I6"/>
<reference evidence="2" key="1">
    <citation type="submission" date="2020-01" db="EMBL/GenBank/DDBJ databases">
        <authorList>
            <person name="Meier V. D."/>
            <person name="Meier V D."/>
        </authorList>
    </citation>
    <scope>NUCLEOTIDE SEQUENCE</scope>
    <source>
        <strain evidence="2">HLG_WM_MAG_01</strain>
    </source>
</reference>
<accession>A0A6S6U0I6</accession>
<gene>
    <name evidence="2" type="ORF">HELGO_WM633</name>
</gene>
<keyword evidence="1" id="KW-1133">Transmembrane helix</keyword>
<keyword evidence="1" id="KW-0812">Transmembrane</keyword>
<evidence type="ECO:0000256" key="1">
    <source>
        <dbReference type="SAM" id="Phobius"/>
    </source>
</evidence>
<organism evidence="2">
    <name type="scientific">uncultured Sulfurovum sp</name>
    <dbReference type="NCBI Taxonomy" id="269237"/>
    <lineage>
        <taxon>Bacteria</taxon>
        <taxon>Pseudomonadati</taxon>
        <taxon>Campylobacterota</taxon>
        <taxon>Epsilonproteobacteria</taxon>
        <taxon>Campylobacterales</taxon>
        <taxon>Sulfurovaceae</taxon>
        <taxon>Sulfurovum</taxon>
        <taxon>environmental samples</taxon>
    </lineage>
</organism>
<keyword evidence="1" id="KW-0472">Membrane</keyword>
<proteinExistence type="predicted"/>
<evidence type="ECO:0000313" key="2">
    <source>
        <dbReference type="EMBL" id="CAA6820229.1"/>
    </source>
</evidence>
<protein>
    <recommendedName>
        <fullName evidence="3">Type II secretion system protein</fullName>
    </recommendedName>
</protein>
<name>A0A6S6U0I6_9BACT</name>
<evidence type="ECO:0008006" key="3">
    <source>
        <dbReference type="Google" id="ProtNLM"/>
    </source>
</evidence>
<feature type="transmembrane region" description="Helical" evidence="1">
    <location>
        <begin position="12"/>
        <end position="30"/>
    </location>
</feature>